<dbReference type="GO" id="GO:0006508">
    <property type="term" value="P:proteolysis"/>
    <property type="evidence" value="ECO:0007669"/>
    <property type="project" value="UniProtKB-KW"/>
</dbReference>
<feature type="transmembrane region" description="Helical" evidence="12">
    <location>
        <begin position="48"/>
        <end position="71"/>
    </location>
</feature>
<keyword evidence="6" id="KW-0479">Metal-binding</keyword>
<dbReference type="PANTHER" id="PTHR39188:SF3">
    <property type="entry name" value="STAGE IV SPORULATION PROTEIN FB"/>
    <property type="match status" value="1"/>
</dbReference>
<comment type="caution">
    <text evidence="14">The sequence shown here is derived from an EMBL/GenBank/DDBJ whole genome shotgun (WGS) entry which is preliminary data.</text>
</comment>
<keyword evidence="4" id="KW-0645">Protease</keyword>
<keyword evidence="7" id="KW-0378">Hydrolase</keyword>
<evidence type="ECO:0000256" key="10">
    <source>
        <dbReference type="ARBA" id="ARBA00023049"/>
    </source>
</evidence>
<feature type="transmembrane region" description="Helical" evidence="12">
    <location>
        <begin position="83"/>
        <end position="105"/>
    </location>
</feature>
<dbReference type="EMBL" id="JAQLXW010000011">
    <property type="protein sequence ID" value="MDB8004123.1"/>
    <property type="molecule type" value="Genomic_DNA"/>
</dbReference>
<keyword evidence="9 12" id="KW-1133">Transmembrane helix</keyword>
<keyword evidence="11 12" id="KW-0472">Membrane</keyword>
<evidence type="ECO:0000256" key="12">
    <source>
        <dbReference type="SAM" id="Phobius"/>
    </source>
</evidence>
<evidence type="ECO:0000256" key="4">
    <source>
        <dbReference type="ARBA" id="ARBA00022670"/>
    </source>
</evidence>
<evidence type="ECO:0000256" key="3">
    <source>
        <dbReference type="ARBA" id="ARBA00007931"/>
    </source>
</evidence>
<evidence type="ECO:0000259" key="13">
    <source>
        <dbReference type="Pfam" id="PF02163"/>
    </source>
</evidence>
<proteinExistence type="inferred from homology"/>
<organism evidence="14 15">
    <name type="scientific">[Eubacterium] siraeum</name>
    <dbReference type="NCBI Taxonomy" id="39492"/>
    <lineage>
        <taxon>Bacteria</taxon>
        <taxon>Bacillati</taxon>
        <taxon>Bacillota</taxon>
        <taxon>Clostridia</taxon>
        <taxon>Eubacteriales</taxon>
        <taxon>Oscillospiraceae</taxon>
        <taxon>Oscillospiraceae incertae sedis</taxon>
    </lineage>
</organism>
<dbReference type="GO" id="GO:0008237">
    <property type="term" value="F:metallopeptidase activity"/>
    <property type="evidence" value="ECO:0007669"/>
    <property type="project" value="UniProtKB-KW"/>
</dbReference>
<feature type="transmembrane region" description="Helical" evidence="12">
    <location>
        <begin position="156"/>
        <end position="174"/>
    </location>
</feature>
<evidence type="ECO:0000256" key="8">
    <source>
        <dbReference type="ARBA" id="ARBA00022833"/>
    </source>
</evidence>
<evidence type="ECO:0000313" key="14">
    <source>
        <dbReference type="EMBL" id="MDB8004123.1"/>
    </source>
</evidence>
<evidence type="ECO:0000256" key="9">
    <source>
        <dbReference type="ARBA" id="ARBA00022989"/>
    </source>
</evidence>
<evidence type="ECO:0000256" key="6">
    <source>
        <dbReference type="ARBA" id="ARBA00022723"/>
    </source>
</evidence>
<keyword evidence="10" id="KW-0482">Metalloprotease</keyword>
<dbReference type="GO" id="GO:0016020">
    <property type="term" value="C:membrane"/>
    <property type="evidence" value="ECO:0007669"/>
    <property type="project" value="UniProtKB-SubCell"/>
</dbReference>
<evidence type="ECO:0000256" key="5">
    <source>
        <dbReference type="ARBA" id="ARBA00022692"/>
    </source>
</evidence>
<dbReference type="GO" id="GO:0046872">
    <property type="term" value="F:metal ion binding"/>
    <property type="evidence" value="ECO:0007669"/>
    <property type="project" value="UniProtKB-KW"/>
</dbReference>
<comment type="similarity">
    <text evidence="3">Belongs to the peptidase M50B family.</text>
</comment>
<evidence type="ECO:0000256" key="2">
    <source>
        <dbReference type="ARBA" id="ARBA00004141"/>
    </source>
</evidence>
<dbReference type="Pfam" id="PF02163">
    <property type="entry name" value="Peptidase_M50"/>
    <property type="match status" value="1"/>
</dbReference>
<comment type="subcellular location">
    <subcellularLocation>
        <location evidence="2">Membrane</location>
        <topology evidence="2">Multi-pass membrane protein</topology>
    </subcellularLocation>
</comment>
<name>A0AAW6D4G6_9FIRM</name>
<evidence type="ECO:0000256" key="1">
    <source>
        <dbReference type="ARBA" id="ARBA00001947"/>
    </source>
</evidence>
<keyword evidence="5 12" id="KW-0812">Transmembrane</keyword>
<dbReference type="AlphaFoldDB" id="A0AAW6D4G6"/>
<sequence length="198" mass="20870">MRMKHNGRLKVKFDFSFFAVVAFMIFIDTSGAAVLSLIACILHEGGHLLAMAVCGANPEMITFYGGGIALSKSGMESLTDAKRLVILSAGCSVNLLVAAACFAMQGNDTAAVFGAVNLIICIFNALPIGYFDGAEVLELLLTGFVSLRTAEKVKKIVGTALALIITAGVIVYCVMCGESVSLSLFFVVLFLIQAQLVS</sequence>
<feature type="domain" description="Peptidase M50" evidence="13">
    <location>
        <begin position="111"/>
        <end position="163"/>
    </location>
</feature>
<evidence type="ECO:0000256" key="7">
    <source>
        <dbReference type="ARBA" id="ARBA00022801"/>
    </source>
</evidence>
<accession>A0AAW6D4G6</accession>
<protein>
    <submittedName>
        <fullName evidence="14">Peptidase M50</fullName>
    </submittedName>
</protein>
<reference evidence="14" key="1">
    <citation type="submission" date="2023-01" db="EMBL/GenBank/DDBJ databases">
        <title>Human gut microbiome strain richness.</title>
        <authorList>
            <person name="Chen-Liaw A."/>
        </authorList>
    </citation>
    <scope>NUCLEOTIDE SEQUENCE</scope>
    <source>
        <strain evidence="14">1001283st1_G1_1001283B150217_161031</strain>
    </source>
</reference>
<feature type="transmembrane region" description="Helical" evidence="12">
    <location>
        <begin position="180"/>
        <end position="197"/>
    </location>
</feature>
<gene>
    <name evidence="14" type="ORF">PNE09_08585</name>
</gene>
<evidence type="ECO:0000313" key="15">
    <source>
        <dbReference type="Proteomes" id="UP001210809"/>
    </source>
</evidence>
<dbReference type="Proteomes" id="UP001210809">
    <property type="component" value="Unassembled WGS sequence"/>
</dbReference>
<dbReference type="PANTHER" id="PTHR39188">
    <property type="entry name" value="MEMBRANE-ASSOCIATED ZINC METALLOPROTEASE M50B"/>
    <property type="match status" value="1"/>
</dbReference>
<comment type="cofactor">
    <cofactor evidence="1">
        <name>Zn(2+)</name>
        <dbReference type="ChEBI" id="CHEBI:29105"/>
    </cofactor>
</comment>
<keyword evidence="8" id="KW-0862">Zinc</keyword>
<evidence type="ECO:0000256" key="11">
    <source>
        <dbReference type="ARBA" id="ARBA00023136"/>
    </source>
</evidence>
<dbReference type="InterPro" id="IPR008915">
    <property type="entry name" value="Peptidase_M50"/>
</dbReference>